<dbReference type="EMBL" id="CAJNOM010000647">
    <property type="protein sequence ID" value="CAF1531668.1"/>
    <property type="molecule type" value="Genomic_DNA"/>
</dbReference>
<accession>A0A814ZLS6</accession>
<sequence>MKRFHLSPTKLNETQNRDDLRVVWIGSIHAPDELKGFDEYLKEYDSCETCENDIKEVESERKFLLVVKNFIPKTALESLCQIQSIYILQEKDQDLEYNSRNHSKIVGTFNSIDTLVNRLHKDILLTYRGDLPISISPLHEIKNEQSLTKVNGNTLMFVWDQIFIYYLVHPITFTMEELKSDMLKQCELDYKHDKVQLELIKTFGENCSDDNALEWYSKDSFLYRLLNKALRTRNIDFMCKFQYFIIRLYQNFQGLSKSQEKTCSVVYRGQIMKRSELEKLKSNVGCLISINTILSTSCNEEIARLFIHGAEDGVIFKINISNENEKSFRSFADISQFSTIPSEEEVLFFIGTVFSLDSVQHTTDSPCVIELTLNNDPSNHLRKLVSVFAPDGQMNTETYLSNVKTIEPQYTIPGFLNSIVDLFIKRIKMSHRSIMKTDDFNMIEQYYHLLTGKQFSSSNNPTMMVYIHLAFFFSNIGFYDKAIQVYEQILSFQNISPNSPQFIVIHIIIGYLYYHSSQYDEASLHYAIVLSLLSEEDLIIGELYRHIADIKKEKNDVCTTLSYYQEALRIANNRYIPSLRYIYLGVIDILKTQDNLHEAAIYERQLNKTDPDQYYIPISTWGDSTLLYDCRFQLNKEQQPIKRADLLYKIGLHCIVQGHFMEALEHLLQSKDLYITQPPSWDRFPRHLAALFDNIGMLHLFFKDYLKALVMWRKAIDIRTSFPSY</sequence>
<keyword evidence="4" id="KW-0548">Nucleotidyltransferase</keyword>
<comment type="catalytic activity">
    <reaction evidence="5 6">
        <text>L-arginyl-[protein] + NAD(+) = N(omega)-(ADP-D-ribosyl)-L-arginyl-[protein] + nicotinamide + H(+)</text>
        <dbReference type="Rhea" id="RHEA:19149"/>
        <dbReference type="Rhea" id="RHEA-COMP:10532"/>
        <dbReference type="Rhea" id="RHEA-COMP:15087"/>
        <dbReference type="ChEBI" id="CHEBI:15378"/>
        <dbReference type="ChEBI" id="CHEBI:17154"/>
        <dbReference type="ChEBI" id="CHEBI:29965"/>
        <dbReference type="ChEBI" id="CHEBI:57540"/>
        <dbReference type="ChEBI" id="CHEBI:142554"/>
        <dbReference type="EC" id="2.4.2.31"/>
    </reaction>
</comment>
<dbReference type="OrthoDB" id="9994557at2759"/>
<dbReference type="EC" id="2.4.2.31" evidence="6"/>
<gene>
    <name evidence="7" type="ORF">BJG266_LOCUS29379</name>
    <name evidence="8" type="ORF">QVE165_LOCUS45576</name>
</gene>
<dbReference type="EMBL" id="CAJNOI010000334">
    <property type="protein sequence ID" value="CAF1247121.1"/>
    <property type="molecule type" value="Genomic_DNA"/>
</dbReference>
<evidence type="ECO:0000256" key="1">
    <source>
        <dbReference type="ARBA" id="ARBA00009558"/>
    </source>
</evidence>
<evidence type="ECO:0000313" key="10">
    <source>
        <dbReference type="Proteomes" id="UP000663877"/>
    </source>
</evidence>
<reference evidence="7" key="1">
    <citation type="submission" date="2021-02" db="EMBL/GenBank/DDBJ databases">
        <authorList>
            <person name="Nowell W R."/>
        </authorList>
    </citation>
    <scope>NUCLEOTIDE SEQUENCE</scope>
</reference>
<evidence type="ECO:0000256" key="4">
    <source>
        <dbReference type="ARBA" id="ARBA00022695"/>
    </source>
</evidence>
<dbReference type="InterPro" id="IPR000768">
    <property type="entry name" value="ART"/>
</dbReference>
<evidence type="ECO:0000256" key="2">
    <source>
        <dbReference type="ARBA" id="ARBA00022676"/>
    </source>
</evidence>
<keyword evidence="3 6" id="KW-0808">Transferase</keyword>
<dbReference type="Gene3D" id="3.90.176.10">
    <property type="entry name" value="Toxin ADP-ribosyltransferase, Chain A, domain 1"/>
    <property type="match status" value="1"/>
</dbReference>
<dbReference type="PROSITE" id="PS51996">
    <property type="entry name" value="TR_MART"/>
    <property type="match status" value="1"/>
</dbReference>
<evidence type="ECO:0000256" key="3">
    <source>
        <dbReference type="ARBA" id="ARBA00022679"/>
    </source>
</evidence>
<dbReference type="Proteomes" id="UP000663877">
    <property type="component" value="Unassembled WGS sequence"/>
</dbReference>
<keyword evidence="2 6" id="KW-0328">Glycosyltransferase</keyword>
<evidence type="ECO:0000313" key="9">
    <source>
        <dbReference type="Proteomes" id="UP000663832"/>
    </source>
</evidence>
<dbReference type="SMART" id="SM00028">
    <property type="entry name" value="TPR"/>
    <property type="match status" value="5"/>
</dbReference>
<keyword evidence="6" id="KW-0521">NADP</keyword>
<protein>
    <recommendedName>
        <fullName evidence="6">NAD(P)(+)--arginine ADP-ribosyltransferase</fullName>
        <ecNumber evidence="6">2.4.2.31</ecNumber>
    </recommendedName>
    <alternativeName>
        <fullName evidence="6">Mono(ADP-ribosyl)transferase</fullName>
    </alternativeName>
</protein>
<dbReference type="AlphaFoldDB" id="A0A814ZLS6"/>
<comment type="caution">
    <text evidence="7">The sequence shown here is derived from an EMBL/GenBank/DDBJ whole genome shotgun (WGS) entry which is preliminary data.</text>
</comment>
<keyword evidence="6" id="KW-0520">NAD</keyword>
<dbReference type="SUPFAM" id="SSF48452">
    <property type="entry name" value="TPR-like"/>
    <property type="match status" value="2"/>
</dbReference>
<keyword evidence="9" id="KW-1185">Reference proteome</keyword>
<dbReference type="Pfam" id="PF01129">
    <property type="entry name" value="ART"/>
    <property type="match status" value="1"/>
</dbReference>
<comment type="similarity">
    <text evidence="1 6">Belongs to the Arg-specific ADP-ribosyltransferase family.</text>
</comment>
<dbReference type="GO" id="GO:0106274">
    <property type="term" value="F:NAD+-protein-arginine ADP-ribosyltransferase activity"/>
    <property type="evidence" value="ECO:0007669"/>
    <property type="project" value="UniProtKB-EC"/>
</dbReference>
<evidence type="ECO:0000256" key="5">
    <source>
        <dbReference type="ARBA" id="ARBA00047597"/>
    </source>
</evidence>
<evidence type="ECO:0000313" key="7">
    <source>
        <dbReference type="EMBL" id="CAF1247121.1"/>
    </source>
</evidence>
<dbReference type="InterPro" id="IPR011990">
    <property type="entry name" value="TPR-like_helical_dom_sf"/>
</dbReference>
<dbReference type="Gene3D" id="1.25.40.10">
    <property type="entry name" value="Tetratricopeptide repeat domain"/>
    <property type="match status" value="1"/>
</dbReference>
<evidence type="ECO:0000313" key="8">
    <source>
        <dbReference type="EMBL" id="CAF1531668.1"/>
    </source>
</evidence>
<organism evidence="7 10">
    <name type="scientific">Adineta steineri</name>
    <dbReference type="NCBI Taxonomy" id="433720"/>
    <lineage>
        <taxon>Eukaryota</taxon>
        <taxon>Metazoa</taxon>
        <taxon>Spiralia</taxon>
        <taxon>Gnathifera</taxon>
        <taxon>Rotifera</taxon>
        <taxon>Eurotatoria</taxon>
        <taxon>Bdelloidea</taxon>
        <taxon>Adinetida</taxon>
        <taxon>Adinetidae</taxon>
        <taxon>Adineta</taxon>
    </lineage>
</organism>
<dbReference type="Proteomes" id="UP000663832">
    <property type="component" value="Unassembled WGS sequence"/>
</dbReference>
<name>A0A814ZLS6_9BILA</name>
<dbReference type="InterPro" id="IPR019734">
    <property type="entry name" value="TPR_rpt"/>
</dbReference>
<evidence type="ECO:0000256" key="6">
    <source>
        <dbReference type="RuleBase" id="RU361228"/>
    </source>
</evidence>
<proteinExistence type="inferred from homology"/>
<dbReference type="GO" id="GO:0016779">
    <property type="term" value="F:nucleotidyltransferase activity"/>
    <property type="evidence" value="ECO:0007669"/>
    <property type="project" value="UniProtKB-KW"/>
</dbReference>
<dbReference type="SUPFAM" id="SSF56399">
    <property type="entry name" value="ADP-ribosylation"/>
    <property type="match status" value="1"/>
</dbReference>